<gene>
    <name evidence="3" type="ORF">CSC2_13270</name>
</gene>
<dbReference type="RefSeq" id="WP_206868860.1">
    <property type="nucleotide sequence ID" value="NZ_BMBA01000001.1"/>
</dbReference>
<dbReference type="EMBL" id="BMBA01000001">
    <property type="protein sequence ID" value="GFZ30801.1"/>
    <property type="molecule type" value="Genomic_DNA"/>
</dbReference>
<keyword evidence="2" id="KW-0732">Signal</keyword>
<feature type="region of interest" description="Disordered" evidence="1">
    <location>
        <begin position="29"/>
        <end position="99"/>
    </location>
</feature>
<evidence type="ECO:0008006" key="5">
    <source>
        <dbReference type="Google" id="ProtNLM"/>
    </source>
</evidence>
<proteinExistence type="predicted"/>
<organism evidence="3 4">
    <name type="scientific">Clostridium zeae</name>
    <dbReference type="NCBI Taxonomy" id="2759022"/>
    <lineage>
        <taxon>Bacteria</taxon>
        <taxon>Bacillati</taxon>
        <taxon>Bacillota</taxon>
        <taxon>Clostridia</taxon>
        <taxon>Eubacteriales</taxon>
        <taxon>Clostridiaceae</taxon>
        <taxon>Clostridium</taxon>
    </lineage>
</organism>
<evidence type="ECO:0000313" key="3">
    <source>
        <dbReference type="EMBL" id="GFZ30801.1"/>
    </source>
</evidence>
<dbReference type="PROSITE" id="PS51257">
    <property type="entry name" value="PROKAR_LIPOPROTEIN"/>
    <property type="match status" value="1"/>
</dbReference>
<dbReference type="Proteomes" id="UP000663802">
    <property type="component" value="Unassembled WGS sequence"/>
</dbReference>
<comment type="caution">
    <text evidence="3">The sequence shown here is derived from an EMBL/GenBank/DDBJ whole genome shotgun (WGS) entry which is preliminary data.</text>
</comment>
<accession>A0ABQ1E800</accession>
<evidence type="ECO:0000313" key="4">
    <source>
        <dbReference type="Proteomes" id="UP000663802"/>
    </source>
</evidence>
<evidence type="ECO:0000256" key="2">
    <source>
        <dbReference type="SAM" id="SignalP"/>
    </source>
</evidence>
<name>A0ABQ1E800_9CLOT</name>
<evidence type="ECO:0000256" key="1">
    <source>
        <dbReference type="SAM" id="MobiDB-lite"/>
    </source>
</evidence>
<feature type="chain" id="PRO_5046022476" description="Lipoprotein" evidence="2">
    <location>
        <begin position="19"/>
        <end position="130"/>
    </location>
</feature>
<protein>
    <recommendedName>
        <fullName evidence="5">Lipoprotein</fullName>
    </recommendedName>
</protein>
<feature type="compositionally biased region" description="Polar residues" evidence="1">
    <location>
        <begin position="66"/>
        <end position="94"/>
    </location>
</feature>
<keyword evidence="4" id="KW-1185">Reference proteome</keyword>
<feature type="signal peptide" evidence="2">
    <location>
        <begin position="1"/>
        <end position="18"/>
    </location>
</feature>
<reference evidence="3 4" key="1">
    <citation type="journal article" date="2021" name="Int. J. Syst. Evol. Microbiol.">
        <title>Clostridium zeae sp. nov., isolated from corn silage.</title>
        <authorList>
            <person name="Kobayashi H."/>
            <person name="Tanizawa Y."/>
            <person name="Yagura M."/>
            <person name="Sakamoto M."/>
            <person name="Ohkuma M."/>
            <person name="Tohno M."/>
        </authorList>
    </citation>
    <scope>NUCLEOTIDE SEQUENCE [LARGE SCALE GENOMIC DNA]</scope>
    <source>
        <strain evidence="3 4">CSC2</strain>
    </source>
</reference>
<feature type="compositionally biased region" description="Low complexity" evidence="1">
    <location>
        <begin position="34"/>
        <end position="65"/>
    </location>
</feature>
<sequence>MKGKVVALLLSTAFLLVGCGSQENLNKVEQGNKASSAQSSTAETSKTQASSTQSGSTTQSGDTAQNGTNGQTGSSVTTDSNSAKTKNVKALTQDQKSEVKQKVGTAINNVNNALQSTQNVPDVDISEANK</sequence>